<comment type="caution">
    <text evidence="2">The sequence shown here is derived from an EMBL/GenBank/DDBJ whole genome shotgun (WGS) entry which is preliminary data.</text>
</comment>
<feature type="region of interest" description="Disordered" evidence="1">
    <location>
        <begin position="89"/>
        <end position="110"/>
    </location>
</feature>
<protein>
    <submittedName>
        <fullName evidence="2">Uncharacterized protein</fullName>
    </submittedName>
</protein>
<dbReference type="EMBL" id="BOOI01000049">
    <property type="protein sequence ID" value="GIH86726.1"/>
    <property type="molecule type" value="Genomic_DNA"/>
</dbReference>
<gene>
    <name evidence="2" type="ORF">Pro02_51340</name>
</gene>
<proteinExistence type="predicted"/>
<name>A0A8J3S1C8_PLARO</name>
<accession>A0A8J3S1C8</accession>
<organism evidence="2 3">
    <name type="scientific">Planobispora rosea</name>
    <dbReference type="NCBI Taxonomy" id="35762"/>
    <lineage>
        <taxon>Bacteria</taxon>
        <taxon>Bacillati</taxon>
        <taxon>Actinomycetota</taxon>
        <taxon>Actinomycetes</taxon>
        <taxon>Streptosporangiales</taxon>
        <taxon>Streptosporangiaceae</taxon>
        <taxon>Planobispora</taxon>
    </lineage>
</organism>
<keyword evidence="3" id="KW-1185">Reference proteome</keyword>
<reference evidence="2" key="1">
    <citation type="submission" date="2021-01" db="EMBL/GenBank/DDBJ databases">
        <title>Whole genome shotgun sequence of Planobispora rosea NBRC 15558.</title>
        <authorList>
            <person name="Komaki H."/>
            <person name="Tamura T."/>
        </authorList>
    </citation>
    <scope>NUCLEOTIDE SEQUENCE</scope>
    <source>
        <strain evidence="2">NBRC 15558</strain>
    </source>
</reference>
<dbReference type="AlphaFoldDB" id="A0A8J3S1C8"/>
<sequence>MTQTRADGDRVAVEIKGKLVYVPKDTANVYLVEAHTDEHVPKIVTGAILTTDLMFAWTWLIETLADGGWGEVIAFDVLIKTHPRWSHNLGRIDGPTKHPNPLRHTSADGQ</sequence>
<evidence type="ECO:0000256" key="1">
    <source>
        <dbReference type="SAM" id="MobiDB-lite"/>
    </source>
</evidence>
<evidence type="ECO:0000313" key="2">
    <source>
        <dbReference type="EMBL" id="GIH86726.1"/>
    </source>
</evidence>
<dbReference type="Proteomes" id="UP000655044">
    <property type="component" value="Unassembled WGS sequence"/>
</dbReference>
<evidence type="ECO:0000313" key="3">
    <source>
        <dbReference type="Proteomes" id="UP000655044"/>
    </source>
</evidence>
<dbReference type="RefSeq" id="WP_189243265.1">
    <property type="nucleotide sequence ID" value="NZ_BMQP01000032.1"/>
</dbReference>